<evidence type="ECO:0000313" key="2">
    <source>
        <dbReference type="EMBL" id="RCG14597.1"/>
    </source>
</evidence>
<keyword evidence="3" id="KW-1185">Reference proteome</keyword>
<evidence type="ECO:0000256" key="1">
    <source>
        <dbReference type="SAM" id="MobiDB-lite"/>
    </source>
</evidence>
<dbReference type="RefSeq" id="WP_114018163.1">
    <property type="nucleotide sequence ID" value="NZ_QOIM01000042.1"/>
</dbReference>
<accession>A0A367EB81</accession>
<name>A0A367EB81_9ACTN</name>
<protein>
    <submittedName>
        <fullName evidence="2">Thiocillin family RiPP</fullName>
    </submittedName>
</protein>
<dbReference type="AlphaFoldDB" id="A0A367EB81"/>
<evidence type="ECO:0000313" key="3">
    <source>
        <dbReference type="Proteomes" id="UP000253507"/>
    </source>
</evidence>
<sequence length="58" mass="5960">MQNSDDLDLFVEAFDDDLAVEELSEGTALSTWSSATTAGSASCPWSTASSSSCASSYG</sequence>
<proteinExistence type="predicted"/>
<gene>
    <name evidence="2" type="ORF">DQ392_26035</name>
</gene>
<reference evidence="2 3" key="1">
    <citation type="submission" date="2018-06" db="EMBL/GenBank/DDBJ databases">
        <title>Streptomyces reniochalinae sp. nov. and Streptomyces diacarnus sp. nov. from marine sponges.</title>
        <authorList>
            <person name="Li L."/>
        </authorList>
    </citation>
    <scope>NUCLEOTIDE SEQUENCE [LARGE SCALE GENOMIC DNA]</scope>
    <source>
        <strain evidence="2 3">LHW50302</strain>
    </source>
</reference>
<dbReference type="NCBIfam" id="NF033482">
    <property type="entry name" value="RiPP_thiocil"/>
    <property type="match status" value="1"/>
</dbReference>
<organism evidence="2 3">
    <name type="scientific">Streptomyces reniochalinae</name>
    <dbReference type="NCBI Taxonomy" id="2250578"/>
    <lineage>
        <taxon>Bacteria</taxon>
        <taxon>Bacillati</taxon>
        <taxon>Actinomycetota</taxon>
        <taxon>Actinomycetes</taxon>
        <taxon>Kitasatosporales</taxon>
        <taxon>Streptomycetaceae</taxon>
        <taxon>Streptomyces</taxon>
    </lineage>
</organism>
<dbReference type="EMBL" id="QOIM01000042">
    <property type="protein sequence ID" value="RCG14597.1"/>
    <property type="molecule type" value="Genomic_DNA"/>
</dbReference>
<comment type="caution">
    <text evidence="2">The sequence shown here is derived from an EMBL/GenBank/DDBJ whole genome shotgun (WGS) entry which is preliminary data.</text>
</comment>
<dbReference type="InterPro" id="IPR049803">
    <property type="entry name" value="RiPP_thiocil-like"/>
</dbReference>
<dbReference type="Proteomes" id="UP000253507">
    <property type="component" value="Unassembled WGS sequence"/>
</dbReference>
<feature type="region of interest" description="Disordered" evidence="1">
    <location>
        <begin position="36"/>
        <end position="58"/>
    </location>
</feature>